<comment type="similarity">
    <text evidence="1">Belongs to the short-chain dehydrogenases/reductases (SDR) family.</text>
</comment>
<dbReference type="AlphaFoldDB" id="A0A399FEU9"/>
<dbReference type="InterPro" id="IPR036291">
    <property type="entry name" value="NAD(P)-bd_dom_sf"/>
</dbReference>
<reference evidence="3 4" key="1">
    <citation type="submission" date="2018-08" db="EMBL/GenBank/DDBJ databases">
        <title>Meiothermus granaticius genome AF-68 sequencing project.</title>
        <authorList>
            <person name="Da Costa M.S."/>
            <person name="Albuquerque L."/>
            <person name="Raposo P."/>
            <person name="Froufe H.J.C."/>
            <person name="Barroso C.S."/>
            <person name="Egas C."/>
        </authorList>
    </citation>
    <scope>NUCLEOTIDE SEQUENCE [LARGE SCALE GENOMIC DNA]</scope>
    <source>
        <strain evidence="3 4">AF-68</strain>
    </source>
</reference>
<protein>
    <submittedName>
        <fullName evidence="3">3-alpha-(Or 20-beta)-hydroxysteroid dehydrogenase</fullName>
        <ecNumber evidence="3">1.1.1.53</ecNumber>
    </submittedName>
</protein>
<dbReference type="OrthoDB" id="9803333at2"/>
<keyword evidence="2 3" id="KW-0560">Oxidoreductase</keyword>
<name>A0A399FEU9_9DEIN</name>
<dbReference type="InterPro" id="IPR002347">
    <property type="entry name" value="SDR_fam"/>
</dbReference>
<accession>A0A399FEU9</accession>
<dbReference type="PRINTS" id="PR00080">
    <property type="entry name" value="SDRFAMILY"/>
</dbReference>
<dbReference type="EC" id="1.1.1.53" evidence="3"/>
<dbReference type="NCBIfam" id="NF005559">
    <property type="entry name" value="PRK07231.1"/>
    <property type="match status" value="1"/>
</dbReference>
<dbReference type="PRINTS" id="PR00081">
    <property type="entry name" value="GDHRDH"/>
</dbReference>
<dbReference type="Pfam" id="PF13561">
    <property type="entry name" value="adh_short_C2"/>
    <property type="match status" value="1"/>
</dbReference>
<comment type="caution">
    <text evidence="3">The sequence shown here is derived from an EMBL/GenBank/DDBJ whole genome shotgun (WGS) entry which is preliminary data.</text>
</comment>
<dbReference type="GO" id="GO:0047044">
    <property type="term" value="F:androstan-3-alpha,17-beta-diol dehydrogenase (NAD+) activity"/>
    <property type="evidence" value="ECO:0007669"/>
    <property type="project" value="UniProtKB-EC"/>
</dbReference>
<proteinExistence type="inferred from homology"/>
<dbReference type="FunFam" id="3.40.50.720:FF:000084">
    <property type="entry name" value="Short-chain dehydrogenase reductase"/>
    <property type="match status" value="1"/>
</dbReference>
<dbReference type="EMBL" id="QWLB01000003">
    <property type="protein sequence ID" value="RIH93692.1"/>
    <property type="molecule type" value="Genomic_DNA"/>
</dbReference>
<dbReference type="Gene3D" id="3.40.50.720">
    <property type="entry name" value="NAD(P)-binding Rossmann-like Domain"/>
    <property type="match status" value="1"/>
</dbReference>
<sequence>MRGLRDKVAIVTGAAHPDGIGGATARRLVEEGAKVLLTDVEDEVGQAFAQELGALYQHHDVSREADWQAVVEQAVRTYGRLDILVNNAGVGTFADVEQETLEGYNRVIAINQTGVWLGMKHAVPEMRKAGGGSIVNISSIFGTVGGFGASVAYHSAKGAVRLMTKNAALRYAKEGIRVNSVHPGFIDTPMIRPVKDPSDPAMAATLQAILSLTPMGRLGKPEEIAAVIAFLASEEASYCTGAEFHADGGWTAA</sequence>
<keyword evidence="4" id="KW-1185">Reference proteome</keyword>
<gene>
    <name evidence="3" type="ORF">Mgrana_00275</name>
</gene>
<evidence type="ECO:0000256" key="1">
    <source>
        <dbReference type="ARBA" id="ARBA00006484"/>
    </source>
</evidence>
<dbReference type="PANTHER" id="PTHR24321:SF15">
    <property type="entry name" value="OXIDOREDUCTASE UCPA"/>
    <property type="match status" value="1"/>
</dbReference>
<evidence type="ECO:0000313" key="3">
    <source>
        <dbReference type="EMBL" id="RIH93692.1"/>
    </source>
</evidence>
<dbReference type="SUPFAM" id="SSF51735">
    <property type="entry name" value="NAD(P)-binding Rossmann-fold domains"/>
    <property type="match status" value="1"/>
</dbReference>
<evidence type="ECO:0000256" key="2">
    <source>
        <dbReference type="ARBA" id="ARBA00023002"/>
    </source>
</evidence>
<dbReference type="PANTHER" id="PTHR24321">
    <property type="entry name" value="DEHYDROGENASES, SHORT CHAIN"/>
    <property type="match status" value="1"/>
</dbReference>
<dbReference type="Proteomes" id="UP000266178">
    <property type="component" value="Unassembled WGS sequence"/>
</dbReference>
<organism evidence="3 4">
    <name type="scientific">Meiothermus granaticius NBRC 107808</name>
    <dbReference type="NCBI Taxonomy" id="1227551"/>
    <lineage>
        <taxon>Bacteria</taxon>
        <taxon>Thermotogati</taxon>
        <taxon>Deinococcota</taxon>
        <taxon>Deinococci</taxon>
        <taxon>Thermales</taxon>
        <taxon>Thermaceae</taxon>
        <taxon>Meiothermus</taxon>
    </lineage>
</organism>
<dbReference type="RefSeq" id="WP_119355813.1">
    <property type="nucleotide sequence ID" value="NZ_BJXM01000002.1"/>
</dbReference>
<evidence type="ECO:0000313" key="4">
    <source>
        <dbReference type="Proteomes" id="UP000266178"/>
    </source>
</evidence>